<evidence type="ECO:0000256" key="1">
    <source>
        <dbReference type="SAM" id="Phobius"/>
    </source>
</evidence>
<dbReference type="Proteomes" id="UP000317982">
    <property type="component" value="Unassembled WGS sequence"/>
</dbReference>
<dbReference type="OrthoDB" id="3405898at2"/>
<accession>A0A545AZI8</accession>
<dbReference type="RefSeq" id="WP_142703432.1">
    <property type="nucleotide sequence ID" value="NZ_VIRS01000003.1"/>
</dbReference>
<keyword evidence="1" id="KW-1133">Transmembrane helix</keyword>
<keyword evidence="1" id="KW-0472">Membrane</keyword>
<evidence type="ECO:0000313" key="3">
    <source>
        <dbReference type="Proteomes" id="UP000317982"/>
    </source>
</evidence>
<evidence type="ECO:0000313" key="2">
    <source>
        <dbReference type="EMBL" id="TQS46025.1"/>
    </source>
</evidence>
<protein>
    <submittedName>
        <fullName evidence="2">Uncharacterized protein</fullName>
    </submittedName>
</protein>
<organism evidence="2 3">
    <name type="scientific">Cryptosporangium phraense</name>
    <dbReference type="NCBI Taxonomy" id="2593070"/>
    <lineage>
        <taxon>Bacteria</taxon>
        <taxon>Bacillati</taxon>
        <taxon>Actinomycetota</taxon>
        <taxon>Actinomycetes</taxon>
        <taxon>Cryptosporangiales</taxon>
        <taxon>Cryptosporangiaceae</taxon>
        <taxon>Cryptosporangium</taxon>
    </lineage>
</organism>
<dbReference type="AlphaFoldDB" id="A0A545AZI8"/>
<keyword evidence="3" id="KW-1185">Reference proteome</keyword>
<dbReference type="EMBL" id="VIRS01000003">
    <property type="protein sequence ID" value="TQS46025.1"/>
    <property type="molecule type" value="Genomic_DNA"/>
</dbReference>
<gene>
    <name evidence="2" type="ORF">FL583_05920</name>
</gene>
<dbReference type="InParanoid" id="A0A545AZI8"/>
<feature type="transmembrane region" description="Helical" evidence="1">
    <location>
        <begin position="136"/>
        <end position="154"/>
    </location>
</feature>
<keyword evidence="1" id="KW-0812">Transmembrane</keyword>
<sequence>MTPEEISQLVRRSRAVALLLGALTFALMVTIRSSGVGWLTAGPWYVGLGLFTGAIVVVFGAVPLVHLAVFWRRCRPPRPGFALGRWRAEPAFAAPVTPLLSGWLFASQAGVIGLILPVGTSWSGAGSDPALQAMRLVLVVLAVLALGAHVWALFRPPHLRLTASGLVVNAPLPWGRLIPWDAFAPGGPTGHEARRGVLWLQARPGTPGLGAPHPTDLYGRPPQPGYFWYRLKLSGTLVDPEFLARALRTYRKDPSRRAAIGTRAELLLLAGPSELGVGAVVDLAH</sequence>
<reference evidence="2 3" key="1">
    <citation type="submission" date="2019-07" db="EMBL/GenBank/DDBJ databases">
        <title>Cryptosporangium phraense sp. nov., isolated from plant litter.</title>
        <authorList>
            <person name="Suriyachadkun C."/>
        </authorList>
    </citation>
    <scope>NUCLEOTIDE SEQUENCE [LARGE SCALE GENOMIC DNA]</scope>
    <source>
        <strain evidence="2 3">A-T 5661</strain>
    </source>
</reference>
<proteinExistence type="predicted"/>
<feature type="transmembrane region" description="Helical" evidence="1">
    <location>
        <begin position="44"/>
        <end position="71"/>
    </location>
</feature>
<comment type="caution">
    <text evidence="2">The sequence shown here is derived from an EMBL/GenBank/DDBJ whole genome shotgun (WGS) entry which is preliminary data.</text>
</comment>
<feature type="transmembrane region" description="Helical" evidence="1">
    <location>
        <begin position="92"/>
        <end position="116"/>
    </location>
</feature>
<name>A0A545AZI8_9ACTN</name>